<comment type="caution">
    <text evidence="9">The sequence shown here is derived from an EMBL/GenBank/DDBJ whole genome shotgun (WGS) entry which is preliminary data.</text>
</comment>
<evidence type="ECO:0000256" key="6">
    <source>
        <dbReference type="ARBA" id="ARBA00023006"/>
    </source>
</evidence>
<sequence length="531" mass="59504">MSSLCFSTESQKAKEYSGEHREISKNSERSTSQHVWGFYLYSIAYEIYAIVSTSIFLPIVLEQFSRDNAFIYPSYTDPCPDSSKIHWNDTLHANDDQISQKIICKTQLWGKWINVSTFPLYVSSITLACQALMLTSMSSAADDEHRRKFLLVAFAICGSFSATLFFIIDSSFFFWQFVALFALISNTALSASTVCLNSLLPGIAKEKALEQVTRSANDEQHTPYADKSLVSTYISQISAKGVAFGFSSGILALCLSLLLVYARDGDLKSMRCVIGISALCWGFLTLPAAYLLPPSKMDFKRCLANPFQLRKSLQEIIRMLKGYSLIIDLIKFLLAWFFLSNAFSTITSFAILYGKNVLKMKISHLVCLGVITPTLGILGALILPLIQERISYFSGTDSTLKMFKAIIFLTSLIPLWISFSFVLTNSALNNERDIFILAGVFGFFYGGFQSYSRSVYTELLPQGQEAKWNSLYSITAKLSSFTGPLVIGVITEMTNEMRYGFCFISILFTCSFPLLQLINIQKKEDSINLFT</sequence>
<reference evidence="9" key="1">
    <citation type="submission" date="2021-03" db="EMBL/GenBank/DDBJ databases">
        <title>Draft genome sequence of rust myrtle Austropuccinia psidii MF-1, a brazilian biotype.</title>
        <authorList>
            <person name="Quecine M.C."/>
            <person name="Pachon D.M.R."/>
            <person name="Bonatelli M.L."/>
            <person name="Correr F.H."/>
            <person name="Franceschini L.M."/>
            <person name="Leite T.F."/>
            <person name="Margarido G.R.A."/>
            <person name="Almeida C.A."/>
            <person name="Ferrarezi J.A."/>
            <person name="Labate C.A."/>
        </authorList>
    </citation>
    <scope>NUCLEOTIDE SEQUENCE</scope>
    <source>
        <strain evidence="9">MF-1</strain>
    </source>
</reference>
<keyword evidence="8" id="KW-0926">Vacuole</keyword>
<feature type="transmembrane region" description="Helical" evidence="8">
    <location>
        <begin position="497"/>
        <end position="518"/>
    </location>
</feature>
<evidence type="ECO:0000313" key="9">
    <source>
        <dbReference type="EMBL" id="MBW0471940.1"/>
    </source>
</evidence>
<feature type="transmembrane region" description="Helical" evidence="8">
    <location>
        <begin position="434"/>
        <end position="451"/>
    </location>
</feature>
<evidence type="ECO:0000256" key="1">
    <source>
        <dbReference type="ARBA" id="ARBA00004128"/>
    </source>
</evidence>
<comment type="subcellular location">
    <subcellularLocation>
        <location evidence="1 8">Vacuole membrane</location>
        <topology evidence="1 8">Multi-pass membrane protein</topology>
    </subcellularLocation>
</comment>
<feature type="transmembrane region" description="Helical" evidence="8">
    <location>
        <begin position="38"/>
        <end position="61"/>
    </location>
</feature>
<evidence type="ECO:0000313" key="10">
    <source>
        <dbReference type="Proteomes" id="UP000765509"/>
    </source>
</evidence>
<dbReference type="AlphaFoldDB" id="A0A9Q3GM45"/>
<dbReference type="InterPro" id="IPR024671">
    <property type="entry name" value="Atg22-like"/>
</dbReference>
<dbReference type="EMBL" id="AVOT02002915">
    <property type="protein sequence ID" value="MBW0471940.1"/>
    <property type="molecule type" value="Genomic_DNA"/>
</dbReference>
<evidence type="ECO:0000256" key="7">
    <source>
        <dbReference type="ARBA" id="ARBA00023136"/>
    </source>
</evidence>
<gene>
    <name evidence="9" type="ORF">O181_011655</name>
</gene>
<dbReference type="PANTHER" id="PTHR23519:SF1">
    <property type="entry name" value="AUTOPHAGY-RELATED PROTEIN 22"/>
    <property type="match status" value="1"/>
</dbReference>
<dbReference type="GO" id="GO:0006914">
    <property type="term" value="P:autophagy"/>
    <property type="evidence" value="ECO:0007669"/>
    <property type="project" value="UniProtKB-KW"/>
</dbReference>
<dbReference type="Pfam" id="PF11700">
    <property type="entry name" value="ATG22"/>
    <property type="match status" value="1"/>
</dbReference>
<comment type="similarity">
    <text evidence="2 8">Belongs to the ATG22 family.</text>
</comment>
<feature type="transmembrane region" description="Helical" evidence="8">
    <location>
        <begin position="471"/>
        <end position="491"/>
    </location>
</feature>
<keyword evidence="7 8" id="KW-0472">Membrane</keyword>
<feature type="transmembrane region" description="Helical" evidence="8">
    <location>
        <begin position="273"/>
        <end position="292"/>
    </location>
</feature>
<keyword evidence="4 8" id="KW-0812">Transmembrane</keyword>
<dbReference type="Proteomes" id="UP000765509">
    <property type="component" value="Unassembled WGS sequence"/>
</dbReference>
<keyword evidence="8" id="KW-0029">Amino-acid transport</keyword>
<feature type="transmembrane region" description="Helical" evidence="8">
    <location>
        <begin position="241"/>
        <end position="261"/>
    </location>
</feature>
<protein>
    <recommendedName>
        <fullName evidence="8">Autophagy-related protein</fullName>
    </recommendedName>
</protein>
<feature type="transmembrane region" description="Helical" evidence="8">
    <location>
        <begin position="174"/>
        <end position="200"/>
    </location>
</feature>
<dbReference type="OrthoDB" id="192733at2759"/>
<keyword evidence="5 8" id="KW-1133">Transmembrane helix</keyword>
<feature type="transmembrane region" description="Helical" evidence="8">
    <location>
        <begin position="149"/>
        <end position="168"/>
    </location>
</feature>
<evidence type="ECO:0000256" key="2">
    <source>
        <dbReference type="ARBA" id="ARBA00006978"/>
    </source>
</evidence>
<evidence type="ECO:0000256" key="8">
    <source>
        <dbReference type="RuleBase" id="RU363073"/>
    </source>
</evidence>
<proteinExistence type="inferred from homology"/>
<keyword evidence="6 8" id="KW-0072">Autophagy</keyword>
<comment type="function">
    <text evidence="8">Vacuolar effluxer which mediate the efflux of amino acids resulting from autophagic degradation. The release of autophagic amino acids allows the maintenance of protein synthesis and viability during nitrogen starvation.</text>
</comment>
<dbReference type="InterPro" id="IPR036259">
    <property type="entry name" value="MFS_trans_sf"/>
</dbReference>
<feature type="transmembrane region" description="Helical" evidence="8">
    <location>
        <begin position="362"/>
        <end position="386"/>
    </location>
</feature>
<keyword evidence="3 8" id="KW-0813">Transport</keyword>
<feature type="transmembrane region" description="Helical" evidence="8">
    <location>
        <begin position="118"/>
        <end position="137"/>
    </location>
</feature>
<accession>A0A9Q3GM45</accession>
<dbReference type="GO" id="GO:0005774">
    <property type="term" value="C:vacuolar membrane"/>
    <property type="evidence" value="ECO:0007669"/>
    <property type="project" value="UniProtKB-SubCell"/>
</dbReference>
<dbReference type="Gene3D" id="1.20.1250.20">
    <property type="entry name" value="MFS general substrate transporter like domains"/>
    <property type="match status" value="1"/>
</dbReference>
<evidence type="ECO:0000256" key="4">
    <source>
        <dbReference type="ARBA" id="ARBA00022692"/>
    </source>
</evidence>
<feature type="transmembrane region" description="Helical" evidence="8">
    <location>
        <begin position="406"/>
        <end position="428"/>
    </location>
</feature>
<evidence type="ECO:0000256" key="5">
    <source>
        <dbReference type="ARBA" id="ARBA00022989"/>
    </source>
</evidence>
<dbReference type="InterPro" id="IPR050495">
    <property type="entry name" value="ATG22/LtaA_families"/>
</dbReference>
<name>A0A9Q3GM45_9BASI</name>
<dbReference type="GO" id="GO:0032974">
    <property type="term" value="P:amino acid transmembrane export from vacuole"/>
    <property type="evidence" value="ECO:0007669"/>
    <property type="project" value="TreeGrafter"/>
</dbReference>
<dbReference type="SUPFAM" id="SSF103473">
    <property type="entry name" value="MFS general substrate transporter"/>
    <property type="match status" value="1"/>
</dbReference>
<dbReference type="PANTHER" id="PTHR23519">
    <property type="entry name" value="AUTOPHAGY-RELATED PROTEIN 22"/>
    <property type="match status" value="1"/>
</dbReference>
<evidence type="ECO:0000256" key="3">
    <source>
        <dbReference type="ARBA" id="ARBA00022448"/>
    </source>
</evidence>
<keyword evidence="10" id="KW-1185">Reference proteome</keyword>
<organism evidence="9 10">
    <name type="scientific">Austropuccinia psidii MF-1</name>
    <dbReference type="NCBI Taxonomy" id="1389203"/>
    <lineage>
        <taxon>Eukaryota</taxon>
        <taxon>Fungi</taxon>
        <taxon>Dikarya</taxon>
        <taxon>Basidiomycota</taxon>
        <taxon>Pucciniomycotina</taxon>
        <taxon>Pucciniomycetes</taxon>
        <taxon>Pucciniales</taxon>
        <taxon>Sphaerophragmiaceae</taxon>
        <taxon>Austropuccinia</taxon>
    </lineage>
</organism>